<name>A0A6J5VFM1_PRUAR</name>
<evidence type="ECO:0000313" key="3">
    <source>
        <dbReference type="Proteomes" id="UP000507222"/>
    </source>
</evidence>
<sequence>MKHSFDSYPHGPSRSGTRRGLSSSPDPLDQDGCPKPIIQAEVQHADLGQQLQTVGGSQVVSPLKVVEQQLFLPSRQGQLGISVSNTPNLVDNMAILTLASDSHPGRFSSKSHLPTHVPPLVSLGTSILTRSTFQKNYDASKPLTLVRFAEASLADTKQLVVPATSVHSSSVKQRVSDALVEKRLDLGLVNMLVMDSFPHVLYHHLVTSGSDHKPLFFELCKDSLSEVSNRRKRR</sequence>
<reference evidence="2 3" key="1">
    <citation type="submission" date="2020-05" db="EMBL/GenBank/DDBJ databases">
        <authorList>
            <person name="Campoy J."/>
            <person name="Schneeberger K."/>
            <person name="Spophaly S."/>
        </authorList>
    </citation>
    <scope>NUCLEOTIDE SEQUENCE [LARGE SCALE GENOMIC DNA]</scope>
    <source>
        <strain evidence="2">PruArmRojPasFocal</strain>
    </source>
</reference>
<gene>
    <name evidence="2" type="ORF">CURHAP_LOCUS43663</name>
</gene>
<organism evidence="2 3">
    <name type="scientific">Prunus armeniaca</name>
    <name type="common">Apricot</name>
    <name type="synonym">Armeniaca vulgaris</name>
    <dbReference type="NCBI Taxonomy" id="36596"/>
    <lineage>
        <taxon>Eukaryota</taxon>
        <taxon>Viridiplantae</taxon>
        <taxon>Streptophyta</taxon>
        <taxon>Embryophyta</taxon>
        <taxon>Tracheophyta</taxon>
        <taxon>Spermatophyta</taxon>
        <taxon>Magnoliopsida</taxon>
        <taxon>eudicotyledons</taxon>
        <taxon>Gunneridae</taxon>
        <taxon>Pentapetalae</taxon>
        <taxon>rosids</taxon>
        <taxon>fabids</taxon>
        <taxon>Rosales</taxon>
        <taxon>Rosaceae</taxon>
        <taxon>Amygdaloideae</taxon>
        <taxon>Amygdaleae</taxon>
        <taxon>Prunus</taxon>
    </lineage>
</organism>
<proteinExistence type="predicted"/>
<feature type="region of interest" description="Disordered" evidence="1">
    <location>
        <begin position="1"/>
        <end position="34"/>
    </location>
</feature>
<dbReference type="Proteomes" id="UP000507222">
    <property type="component" value="Unassembled WGS sequence"/>
</dbReference>
<evidence type="ECO:0000313" key="2">
    <source>
        <dbReference type="EMBL" id="CAB4286427.1"/>
    </source>
</evidence>
<feature type="compositionally biased region" description="Low complexity" evidence="1">
    <location>
        <begin position="11"/>
        <end position="24"/>
    </location>
</feature>
<dbReference type="AlphaFoldDB" id="A0A6J5VFM1"/>
<accession>A0A6J5VFM1</accession>
<evidence type="ECO:0000256" key="1">
    <source>
        <dbReference type="SAM" id="MobiDB-lite"/>
    </source>
</evidence>
<dbReference type="EMBL" id="CAEKDK010000007">
    <property type="protein sequence ID" value="CAB4286427.1"/>
    <property type="molecule type" value="Genomic_DNA"/>
</dbReference>
<protein>
    <submittedName>
        <fullName evidence="2">Uncharacterized protein</fullName>
    </submittedName>
</protein>